<organism evidence="1 2">
    <name type="scientific">Dermatophagoides pteronyssinus</name>
    <name type="common">European house dust mite</name>
    <dbReference type="NCBI Taxonomy" id="6956"/>
    <lineage>
        <taxon>Eukaryota</taxon>
        <taxon>Metazoa</taxon>
        <taxon>Ecdysozoa</taxon>
        <taxon>Arthropoda</taxon>
        <taxon>Chelicerata</taxon>
        <taxon>Arachnida</taxon>
        <taxon>Acari</taxon>
        <taxon>Acariformes</taxon>
        <taxon>Sarcoptiformes</taxon>
        <taxon>Astigmata</taxon>
        <taxon>Psoroptidia</taxon>
        <taxon>Analgoidea</taxon>
        <taxon>Pyroglyphidae</taxon>
        <taxon>Dermatophagoidinae</taxon>
        <taxon>Dermatophagoides</taxon>
    </lineage>
</organism>
<gene>
    <name evidence="1" type="ORF">DERP_013102</name>
</gene>
<proteinExistence type="predicted"/>
<accession>A0ABQ8J5R5</accession>
<evidence type="ECO:0000313" key="2">
    <source>
        <dbReference type="Proteomes" id="UP000887458"/>
    </source>
</evidence>
<sequence length="138" mass="16221">MVKIWVTPILNTDFWHHTYVDLTKPSKSFRLKFYVDSDGGLMAVKNFHLGYVSVDGNRHGRWYYNEENLLSSLVRQKVVDQQHKMVMFYMAIFFSIPCIKRSLTKNVFNFGIWINDGPVEYLKLSLHQLSNDIKTANI</sequence>
<reference evidence="1 2" key="1">
    <citation type="journal article" date="2018" name="J. Allergy Clin. Immunol.">
        <title>High-quality assembly of Dermatophagoides pteronyssinus genome and transcriptome reveals a wide range of novel allergens.</title>
        <authorList>
            <person name="Liu X.Y."/>
            <person name="Yang K.Y."/>
            <person name="Wang M.Q."/>
            <person name="Kwok J.S."/>
            <person name="Zeng X."/>
            <person name="Yang Z."/>
            <person name="Xiao X.J."/>
            <person name="Lau C.P."/>
            <person name="Li Y."/>
            <person name="Huang Z.M."/>
            <person name="Ba J.G."/>
            <person name="Yim A.K."/>
            <person name="Ouyang C.Y."/>
            <person name="Ngai S.M."/>
            <person name="Chan T.F."/>
            <person name="Leung E.L."/>
            <person name="Liu L."/>
            <person name="Liu Z.G."/>
            <person name="Tsui S.K."/>
        </authorList>
    </citation>
    <scope>NUCLEOTIDE SEQUENCE [LARGE SCALE GENOMIC DNA]</scope>
    <source>
        <strain evidence="1">Derp</strain>
    </source>
</reference>
<keyword evidence="2" id="KW-1185">Reference proteome</keyword>
<dbReference type="Proteomes" id="UP000887458">
    <property type="component" value="Unassembled WGS sequence"/>
</dbReference>
<evidence type="ECO:0000313" key="1">
    <source>
        <dbReference type="EMBL" id="KAH9417842.1"/>
    </source>
</evidence>
<dbReference type="EMBL" id="NJHN03000072">
    <property type="protein sequence ID" value="KAH9417842.1"/>
    <property type="molecule type" value="Genomic_DNA"/>
</dbReference>
<protein>
    <submittedName>
        <fullName evidence="1">Uncharacterized protein</fullName>
    </submittedName>
</protein>
<comment type="caution">
    <text evidence="1">The sequence shown here is derived from an EMBL/GenBank/DDBJ whole genome shotgun (WGS) entry which is preliminary data.</text>
</comment>
<reference evidence="1 2" key="2">
    <citation type="journal article" date="2022" name="Mol. Biol. Evol.">
        <title>Comparative Genomics Reveals Insights into the Divergent Evolution of Astigmatic Mites and Household Pest Adaptations.</title>
        <authorList>
            <person name="Xiong Q."/>
            <person name="Wan A.T."/>
            <person name="Liu X."/>
            <person name="Fung C.S."/>
            <person name="Xiao X."/>
            <person name="Malainual N."/>
            <person name="Hou J."/>
            <person name="Wang L."/>
            <person name="Wang M."/>
            <person name="Yang K.Y."/>
            <person name="Cui Y."/>
            <person name="Leung E.L."/>
            <person name="Nong W."/>
            <person name="Shin S.K."/>
            <person name="Au S.W."/>
            <person name="Jeong K.Y."/>
            <person name="Chew F.T."/>
            <person name="Hui J.H."/>
            <person name="Leung T.F."/>
            <person name="Tungtrongchitr A."/>
            <person name="Zhong N."/>
            <person name="Liu Z."/>
            <person name="Tsui S.K."/>
        </authorList>
    </citation>
    <scope>NUCLEOTIDE SEQUENCE [LARGE SCALE GENOMIC DNA]</scope>
    <source>
        <strain evidence="1">Derp</strain>
    </source>
</reference>
<name>A0ABQ8J5R5_DERPT</name>